<keyword evidence="3" id="KW-1185">Reference proteome</keyword>
<dbReference type="OrthoDB" id="1049592at2"/>
<evidence type="ECO:0000256" key="1">
    <source>
        <dbReference type="SAM" id="Phobius"/>
    </source>
</evidence>
<dbReference type="RefSeq" id="WP_131909071.1">
    <property type="nucleotide sequence ID" value="NZ_SMFM01000002.1"/>
</dbReference>
<feature type="transmembrane region" description="Helical" evidence="1">
    <location>
        <begin position="12"/>
        <end position="29"/>
    </location>
</feature>
<dbReference type="Proteomes" id="UP000295278">
    <property type="component" value="Unassembled WGS sequence"/>
</dbReference>
<proteinExistence type="predicted"/>
<reference evidence="2 3" key="1">
    <citation type="submission" date="2019-03" db="EMBL/GenBank/DDBJ databases">
        <title>Flavobacterium AT-3-2 sp. nov., isolated from arctic soil.</title>
        <authorList>
            <person name="Chaudhary D.K."/>
        </authorList>
    </citation>
    <scope>NUCLEOTIDE SEQUENCE [LARGE SCALE GENOMIC DNA]</scope>
    <source>
        <strain evidence="2 3">AT-3-2</strain>
    </source>
</reference>
<evidence type="ECO:0000313" key="3">
    <source>
        <dbReference type="Proteomes" id="UP000295278"/>
    </source>
</evidence>
<dbReference type="AlphaFoldDB" id="A0A4R5AWV0"/>
<keyword evidence="1" id="KW-0812">Transmembrane</keyword>
<sequence length="71" mass="7962">MINNIYTNWNYIRVIRMVLGLIVMIQAVYTKNYLFLLPGILFTGMALLNTSFCGSNGCAIPKSGNKISKEN</sequence>
<accession>A0A4R5AWV0</accession>
<evidence type="ECO:0008006" key="4">
    <source>
        <dbReference type="Google" id="ProtNLM"/>
    </source>
</evidence>
<keyword evidence="1" id="KW-1133">Transmembrane helix</keyword>
<dbReference type="EMBL" id="SMFM01000002">
    <property type="protein sequence ID" value="TDD77303.1"/>
    <property type="molecule type" value="Genomic_DNA"/>
</dbReference>
<evidence type="ECO:0000313" key="2">
    <source>
        <dbReference type="EMBL" id="TDD77303.1"/>
    </source>
</evidence>
<gene>
    <name evidence="2" type="ORF">E0F89_06880</name>
</gene>
<organism evidence="2 3">
    <name type="scientific">Flavobacterium caseinilyticum</name>
    <dbReference type="NCBI Taxonomy" id="2541732"/>
    <lineage>
        <taxon>Bacteria</taxon>
        <taxon>Pseudomonadati</taxon>
        <taxon>Bacteroidota</taxon>
        <taxon>Flavobacteriia</taxon>
        <taxon>Flavobacteriales</taxon>
        <taxon>Flavobacteriaceae</taxon>
        <taxon>Flavobacterium</taxon>
    </lineage>
</organism>
<protein>
    <recommendedName>
        <fullName evidence="4">DUF2892 domain-containing protein</fullName>
    </recommendedName>
</protein>
<name>A0A4R5AWV0_9FLAO</name>
<comment type="caution">
    <text evidence="2">The sequence shown here is derived from an EMBL/GenBank/DDBJ whole genome shotgun (WGS) entry which is preliminary data.</text>
</comment>
<feature type="transmembrane region" description="Helical" evidence="1">
    <location>
        <begin position="35"/>
        <end position="59"/>
    </location>
</feature>
<keyword evidence="1" id="KW-0472">Membrane</keyword>